<dbReference type="Proteomes" id="UP001501083">
    <property type="component" value="Unassembled WGS sequence"/>
</dbReference>
<accession>A0ABP9LN15</accession>
<evidence type="ECO:0000313" key="2">
    <source>
        <dbReference type="EMBL" id="GAA5081862.1"/>
    </source>
</evidence>
<keyword evidence="3" id="KW-1185">Reference proteome</keyword>
<proteinExistence type="inferred from homology"/>
<protein>
    <submittedName>
        <fullName evidence="2">RidA family protein</fullName>
    </submittedName>
</protein>
<dbReference type="InterPro" id="IPR035959">
    <property type="entry name" value="RutC-like_sf"/>
</dbReference>
<dbReference type="Gene3D" id="3.30.1330.40">
    <property type="entry name" value="RutC-like"/>
    <property type="match status" value="1"/>
</dbReference>
<comment type="caution">
    <text evidence="2">The sequence shown here is derived from an EMBL/GenBank/DDBJ whole genome shotgun (WGS) entry which is preliminary data.</text>
</comment>
<dbReference type="RefSeq" id="WP_158987901.1">
    <property type="nucleotide sequence ID" value="NZ_BAABKY010000005.1"/>
</dbReference>
<sequence>MTIRKTTKGMGMPWEDAYGYAQAVQVGDTVYISGQLSHDANGNIVGAPSLDEKGRIVDHGNMEIQMRQTYENAKALLAKFDATLDNVVEEVLYVTDMDAAFAVAGTVRKQAYGSDKPQVASTILVTPRLALPTQLIEIKFIARV</sequence>
<dbReference type="Pfam" id="PF01042">
    <property type="entry name" value="Ribonuc_L-PSP"/>
    <property type="match status" value="1"/>
</dbReference>
<dbReference type="CDD" id="cd00448">
    <property type="entry name" value="YjgF_YER057c_UK114_family"/>
    <property type="match status" value="1"/>
</dbReference>
<dbReference type="PANTHER" id="PTHR11803">
    <property type="entry name" value="2-IMINOBUTANOATE/2-IMINOPROPANOATE DEAMINASE RIDA"/>
    <property type="match status" value="1"/>
</dbReference>
<dbReference type="PANTHER" id="PTHR11803:SF58">
    <property type="entry name" value="PROTEIN HMF1-RELATED"/>
    <property type="match status" value="1"/>
</dbReference>
<organism evidence="2 3">
    <name type="scientific">Lysobacter panacisoli</name>
    <dbReference type="NCBI Taxonomy" id="1255263"/>
    <lineage>
        <taxon>Bacteria</taxon>
        <taxon>Pseudomonadati</taxon>
        <taxon>Pseudomonadota</taxon>
        <taxon>Gammaproteobacteria</taxon>
        <taxon>Lysobacterales</taxon>
        <taxon>Lysobacteraceae</taxon>
        <taxon>Lysobacter</taxon>
    </lineage>
</organism>
<gene>
    <name evidence="2" type="ORF">GCM10025759_32670</name>
</gene>
<reference evidence="3" key="1">
    <citation type="journal article" date="2019" name="Int. J. Syst. Evol. Microbiol.">
        <title>The Global Catalogue of Microorganisms (GCM) 10K type strain sequencing project: providing services to taxonomists for standard genome sequencing and annotation.</title>
        <authorList>
            <consortium name="The Broad Institute Genomics Platform"/>
            <consortium name="The Broad Institute Genome Sequencing Center for Infectious Disease"/>
            <person name="Wu L."/>
            <person name="Ma J."/>
        </authorList>
    </citation>
    <scope>NUCLEOTIDE SEQUENCE [LARGE SCALE GENOMIC DNA]</scope>
    <source>
        <strain evidence="3">JCM 19212</strain>
    </source>
</reference>
<comment type="similarity">
    <text evidence="1">Belongs to the RutC family.</text>
</comment>
<name>A0ABP9LN15_9GAMM</name>
<evidence type="ECO:0000313" key="3">
    <source>
        <dbReference type="Proteomes" id="UP001501083"/>
    </source>
</evidence>
<evidence type="ECO:0000256" key="1">
    <source>
        <dbReference type="ARBA" id="ARBA00010552"/>
    </source>
</evidence>
<dbReference type="SUPFAM" id="SSF55298">
    <property type="entry name" value="YjgF-like"/>
    <property type="match status" value="1"/>
</dbReference>
<dbReference type="EMBL" id="BAABKY010000005">
    <property type="protein sequence ID" value="GAA5081862.1"/>
    <property type="molecule type" value="Genomic_DNA"/>
</dbReference>
<dbReference type="InterPro" id="IPR006175">
    <property type="entry name" value="YjgF/YER057c/UK114"/>
</dbReference>